<keyword evidence="1" id="KW-0378">Hydrolase</keyword>
<dbReference type="STRING" id="1150600.ADIARSV_4082"/>
<comment type="caution">
    <text evidence="3">The sequence shown here is derived from an EMBL/GenBank/DDBJ whole genome shotgun (WGS) entry which is preliminary data.</text>
</comment>
<dbReference type="InterPro" id="IPR050789">
    <property type="entry name" value="Diverse_Enzym_Activities"/>
</dbReference>
<dbReference type="InterPro" id="IPR012338">
    <property type="entry name" value="Beta-lactam/transpept-like"/>
</dbReference>
<dbReference type="PANTHER" id="PTHR43283:SF11">
    <property type="entry name" value="BETA-LACTAMASE-RELATED DOMAIN-CONTAINING PROTEIN"/>
    <property type="match status" value="1"/>
</dbReference>
<dbReference type="eggNOG" id="COG1680">
    <property type="taxonomic scope" value="Bacteria"/>
</dbReference>
<dbReference type="GO" id="GO:0004553">
    <property type="term" value="F:hydrolase activity, hydrolyzing O-glycosyl compounds"/>
    <property type="evidence" value="ECO:0007669"/>
    <property type="project" value="InterPro"/>
</dbReference>
<gene>
    <name evidence="3" type="ORF">ADIARSV_4082</name>
</gene>
<dbReference type="AlphaFoldDB" id="R9GMN8"/>
<evidence type="ECO:0000256" key="1">
    <source>
        <dbReference type="ARBA" id="ARBA00022801"/>
    </source>
</evidence>
<evidence type="ECO:0000313" key="3">
    <source>
        <dbReference type="EMBL" id="EOR92800.1"/>
    </source>
</evidence>
<sequence>MKYSIVIFLFCNLLCSEVYSQSQHTRNEQWLKEKSKVQNATVLLNNQTAVIPIQNLADNKIACVVFDSKGATTFDSTLNNYSKVTLFNRTDSTTLESSMADLSYDLKFYTTLIIQLNPKQLADKNVHRFIQDNQINKQVILAVFGDVQSLTSLEAIHIPIIWTAKQSDASANYVAQVIFGGMPAVARLPKNVSAKFTKGAGYTTSITRLSYTVPEELGINVEDLQKPINEIMTEAITQRATPSAVLMIVKDGKVIMNEAFGTHTYDEGALPTKKTDIYDLASVTKVTATTPSVMRLYEQGKLKLDSLVSLYIPKTRGTNKQNTPVRQVMLHEAGFTPFIPFFNDIKPNDFRRDSSAAYPIAASEHYYFRKDYFKDVMWPKMLNSALRDTGKYVYSDLSMYFMKEIVESLANDHLENYVQKNFYKGLGMQRAGYNPLYRFPKDAIIPTEVDTLFRDTLLLGYVHDPGASMVGGISGHAGLFSSSTDLAIFYQMLLNGGTYGGIQYFKPETVALFTSKQSRTSRRGLGFDRSDLKIKYPSELASANTFGHTGYTGIRVWVDKDVKLIYILLTNRVNPVTSSKLSDLNTSSRLMDAIYKALPEKR</sequence>
<dbReference type="InterPro" id="IPR036881">
    <property type="entry name" value="Glyco_hydro_3_C_sf"/>
</dbReference>
<dbReference type="Gene3D" id="3.40.50.1700">
    <property type="entry name" value="Glycoside hydrolase family 3 C-terminal domain"/>
    <property type="match status" value="1"/>
</dbReference>
<protein>
    <submittedName>
        <fullName evidence="3">Beta-N-acetylglucosaminidase</fullName>
    </submittedName>
</protein>
<keyword evidence="4" id="KW-1185">Reference proteome</keyword>
<dbReference type="PATRIC" id="fig|1150600.3.peg.4041"/>
<dbReference type="OrthoDB" id="9805821at2"/>
<dbReference type="EMBL" id="AQPN01000143">
    <property type="protein sequence ID" value="EOR92800.1"/>
    <property type="molecule type" value="Genomic_DNA"/>
</dbReference>
<feature type="domain" description="Beta-lactamase-related" evidence="2">
    <location>
        <begin position="229"/>
        <end position="577"/>
    </location>
</feature>
<dbReference type="Proteomes" id="UP000014174">
    <property type="component" value="Unassembled WGS sequence"/>
</dbReference>
<dbReference type="GO" id="GO:0005975">
    <property type="term" value="P:carbohydrate metabolic process"/>
    <property type="evidence" value="ECO:0007669"/>
    <property type="project" value="InterPro"/>
</dbReference>
<evidence type="ECO:0000259" key="2">
    <source>
        <dbReference type="Pfam" id="PF00144"/>
    </source>
</evidence>
<proteinExistence type="predicted"/>
<organism evidence="3 4">
    <name type="scientific">Arcticibacter svalbardensis MN12-7</name>
    <dbReference type="NCBI Taxonomy" id="1150600"/>
    <lineage>
        <taxon>Bacteria</taxon>
        <taxon>Pseudomonadati</taxon>
        <taxon>Bacteroidota</taxon>
        <taxon>Sphingobacteriia</taxon>
        <taxon>Sphingobacteriales</taxon>
        <taxon>Sphingobacteriaceae</taxon>
        <taxon>Arcticibacter</taxon>
    </lineage>
</organism>
<dbReference type="PANTHER" id="PTHR43283">
    <property type="entry name" value="BETA-LACTAMASE-RELATED"/>
    <property type="match status" value="1"/>
</dbReference>
<name>R9GMN8_9SPHI</name>
<dbReference type="SUPFAM" id="SSF56601">
    <property type="entry name" value="beta-lactamase/transpeptidase-like"/>
    <property type="match status" value="1"/>
</dbReference>
<dbReference type="Pfam" id="PF00144">
    <property type="entry name" value="Beta-lactamase"/>
    <property type="match status" value="1"/>
</dbReference>
<dbReference type="RefSeq" id="WP_016197301.1">
    <property type="nucleotide sequence ID" value="NZ_AQPN01000143.1"/>
</dbReference>
<reference evidence="3 4" key="1">
    <citation type="journal article" date="2013" name="Genome Announc.">
        <title>Draft Genome Sequence of Arcticibacter svalbardensis Strain MN12-7T, a Member of the Family Sphingobacteriaceae Isolated from an Arctic Soil Sample.</title>
        <authorList>
            <person name="Shivaji S."/>
            <person name="Ara S."/>
            <person name="Prasad S."/>
            <person name="Manasa B.P."/>
            <person name="Begum Z."/>
            <person name="Singh A."/>
            <person name="Kumar Pinnaka A."/>
        </authorList>
    </citation>
    <scope>NUCLEOTIDE SEQUENCE [LARGE SCALE GENOMIC DNA]</scope>
    <source>
        <strain evidence="3 4">MN12-7</strain>
    </source>
</reference>
<evidence type="ECO:0000313" key="4">
    <source>
        <dbReference type="Proteomes" id="UP000014174"/>
    </source>
</evidence>
<dbReference type="Gene3D" id="3.40.710.10">
    <property type="entry name" value="DD-peptidase/beta-lactamase superfamily"/>
    <property type="match status" value="1"/>
</dbReference>
<accession>R9GMN8</accession>
<dbReference type="InterPro" id="IPR001466">
    <property type="entry name" value="Beta-lactam-related"/>
</dbReference>